<sequence length="316" mass="34745">MKHFLAATFLAFALLITPIYGASVSRSSTLSPPTAYKPNPRTVTSEDGTRIYAEALGNKRNPAVVFVHGFGCSLVHYKKQFEDSKLLRNVYMIGYDMRGHGRSGAPFEPEAYESIRYAEDFKAVIDEFGVVKPFVAGWSAGGFVPADVVAAYGPSSISGVILLGTAMGPDEDLISIVTKPEMVGIFTGFASLDLLEFRSAALAFSTALYAVDFKVAFKEEQRFLGGMLTMHPSVRVSAAFRPYNGRAITAAQDELPFLVIQGAEDAAFNVTLVRDYMTEKGFNMEYHIFDRVGHSPFFEAPEKTNRLILDFVRDHA</sequence>
<dbReference type="Proteomes" id="UP000305067">
    <property type="component" value="Unassembled WGS sequence"/>
</dbReference>
<dbReference type="PANTHER" id="PTHR43798">
    <property type="entry name" value="MONOACYLGLYCEROL LIPASE"/>
    <property type="match status" value="1"/>
</dbReference>
<dbReference type="Gene3D" id="3.40.50.1820">
    <property type="entry name" value="alpha/beta hydrolase"/>
    <property type="match status" value="1"/>
</dbReference>
<dbReference type="GO" id="GO:0016020">
    <property type="term" value="C:membrane"/>
    <property type="evidence" value="ECO:0007669"/>
    <property type="project" value="TreeGrafter"/>
</dbReference>
<dbReference type="GO" id="GO:0016787">
    <property type="term" value="F:hydrolase activity"/>
    <property type="evidence" value="ECO:0007669"/>
    <property type="project" value="UniProtKB-KW"/>
</dbReference>
<evidence type="ECO:0000313" key="5">
    <source>
        <dbReference type="Proteomes" id="UP000305067"/>
    </source>
</evidence>
<evidence type="ECO:0000256" key="2">
    <source>
        <dbReference type="SAM" id="SignalP"/>
    </source>
</evidence>
<feature type="region of interest" description="Disordered" evidence="1">
    <location>
        <begin position="24"/>
        <end position="43"/>
    </location>
</feature>
<dbReference type="PANTHER" id="PTHR43798:SF33">
    <property type="entry name" value="HYDROLASE, PUTATIVE (AFU_ORTHOLOGUE AFUA_2G14860)-RELATED"/>
    <property type="match status" value="1"/>
</dbReference>
<dbReference type="Pfam" id="PF00561">
    <property type="entry name" value="Abhydrolase_1"/>
    <property type="match status" value="1"/>
</dbReference>
<feature type="signal peptide" evidence="2">
    <location>
        <begin position="1"/>
        <end position="21"/>
    </location>
</feature>
<dbReference type="EMBL" id="ML178877">
    <property type="protein sequence ID" value="TFK95697.1"/>
    <property type="molecule type" value="Genomic_DNA"/>
</dbReference>
<organism evidence="4 5">
    <name type="scientific">Pterulicium gracile</name>
    <dbReference type="NCBI Taxonomy" id="1884261"/>
    <lineage>
        <taxon>Eukaryota</taxon>
        <taxon>Fungi</taxon>
        <taxon>Dikarya</taxon>
        <taxon>Basidiomycota</taxon>
        <taxon>Agaricomycotina</taxon>
        <taxon>Agaricomycetes</taxon>
        <taxon>Agaricomycetidae</taxon>
        <taxon>Agaricales</taxon>
        <taxon>Pleurotineae</taxon>
        <taxon>Pterulaceae</taxon>
        <taxon>Pterulicium</taxon>
    </lineage>
</organism>
<accession>A0A5C3Q3G1</accession>
<dbReference type="InterPro" id="IPR000073">
    <property type="entry name" value="AB_hydrolase_1"/>
</dbReference>
<dbReference type="InterPro" id="IPR029058">
    <property type="entry name" value="AB_hydrolase_fold"/>
</dbReference>
<dbReference type="AlphaFoldDB" id="A0A5C3Q3G1"/>
<name>A0A5C3Q3G1_9AGAR</name>
<dbReference type="InterPro" id="IPR050266">
    <property type="entry name" value="AB_hydrolase_sf"/>
</dbReference>
<feature type="domain" description="AB hydrolase-1" evidence="3">
    <location>
        <begin position="62"/>
        <end position="301"/>
    </location>
</feature>
<feature type="chain" id="PRO_5022861066" evidence="2">
    <location>
        <begin position="22"/>
        <end position="316"/>
    </location>
</feature>
<gene>
    <name evidence="4" type="ORF">BDV98DRAFT_577402</name>
</gene>
<dbReference type="SUPFAM" id="SSF53474">
    <property type="entry name" value="alpha/beta-Hydrolases"/>
    <property type="match status" value="1"/>
</dbReference>
<keyword evidence="4" id="KW-0378">Hydrolase</keyword>
<keyword evidence="2" id="KW-0732">Signal</keyword>
<evidence type="ECO:0000256" key="1">
    <source>
        <dbReference type="SAM" id="MobiDB-lite"/>
    </source>
</evidence>
<protein>
    <submittedName>
        <fullName evidence="4">Alpha/Beta hydrolase protein</fullName>
    </submittedName>
</protein>
<dbReference type="STRING" id="1884261.A0A5C3Q3G1"/>
<dbReference type="OrthoDB" id="408373at2759"/>
<proteinExistence type="predicted"/>
<evidence type="ECO:0000313" key="4">
    <source>
        <dbReference type="EMBL" id="TFK95697.1"/>
    </source>
</evidence>
<evidence type="ECO:0000259" key="3">
    <source>
        <dbReference type="Pfam" id="PF00561"/>
    </source>
</evidence>
<reference evidence="4 5" key="1">
    <citation type="journal article" date="2019" name="Nat. Ecol. Evol.">
        <title>Megaphylogeny resolves global patterns of mushroom evolution.</title>
        <authorList>
            <person name="Varga T."/>
            <person name="Krizsan K."/>
            <person name="Foldi C."/>
            <person name="Dima B."/>
            <person name="Sanchez-Garcia M."/>
            <person name="Sanchez-Ramirez S."/>
            <person name="Szollosi G.J."/>
            <person name="Szarkandi J.G."/>
            <person name="Papp V."/>
            <person name="Albert L."/>
            <person name="Andreopoulos W."/>
            <person name="Angelini C."/>
            <person name="Antonin V."/>
            <person name="Barry K.W."/>
            <person name="Bougher N.L."/>
            <person name="Buchanan P."/>
            <person name="Buyck B."/>
            <person name="Bense V."/>
            <person name="Catcheside P."/>
            <person name="Chovatia M."/>
            <person name="Cooper J."/>
            <person name="Damon W."/>
            <person name="Desjardin D."/>
            <person name="Finy P."/>
            <person name="Geml J."/>
            <person name="Haridas S."/>
            <person name="Hughes K."/>
            <person name="Justo A."/>
            <person name="Karasinski D."/>
            <person name="Kautmanova I."/>
            <person name="Kiss B."/>
            <person name="Kocsube S."/>
            <person name="Kotiranta H."/>
            <person name="LaButti K.M."/>
            <person name="Lechner B.E."/>
            <person name="Liimatainen K."/>
            <person name="Lipzen A."/>
            <person name="Lukacs Z."/>
            <person name="Mihaltcheva S."/>
            <person name="Morgado L.N."/>
            <person name="Niskanen T."/>
            <person name="Noordeloos M.E."/>
            <person name="Ohm R.A."/>
            <person name="Ortiz-Santana B."/>
            <person name="Ovrebo C."/>
            <person name="Racz N."/>
            <person name="Riley R."/>
            <person name="Savchenko A."/>
            <person name="Shiryaev A."/>
            <person name="Soop K."/>
            <person name="Spirin V."/>
            <person name="Szebenyi C."/>
            <person name="Tomsovsky M."/>
            <person name="Tulloss R.E."/>
            <person name="Uehling J."/>
            <person name="Grigoriev I.V."/>
            <person name="Vagvolgyi C."/>
            <person name="Papp T."/>
            <person name="Martin F.M."/>
            <person name="Miettinen O."/>
            <person name="Hibbett D.S."/>
            <person name="Nagy L.G."/>
        </authorList>
    </citation>
    <scope>NUCLEOTIDE SEQUENCE [LARGE SCALE GENOMIC DNA]</scope>
    <source>
        <strain evidence="4 5">CBS 309.79</strain>
    </source>
</reference>
<keyword evidence="5" id="KW-1185">Reference proteome</keyword>